<dbReference type="InterPro" id="IPR008266">
    <property type="entry name" value="Tyr_kinase_AS"/>
</dbReference>
<dbReference type="SUPFAM" id="SSF56112">
    <property type="entry name" value="Protein kinase-like (PK-like)"/>
    <property type="match status" value="1"/>
</dbReference>
<evidence type="ECO:0000313" key="5">
    <source>
        <dbReference type="EMBL" id="KLO13355.1"/>
    </source>
</evidence>
<dbReference type="PROSITE" id="PS50011">
    <property type="entry name" value="PROTEIN_KINASE_DOM"/>
    <property type="match status" value="1"/>
</dbReference>
<keyword evidence="6" id="KW-1185">Reference proteome</keyword>
<evidence type="ECO:0000259" key="4">
    <source>
        <dbReference type="PROSITE" id="PS50011"/>
    </source>
</evidence>
<dbReference type="EMBL" id="KQ085961">
    <property type="protein sequence ID" value="KLO13355.1"/>
    <property type="molecule type" value="Genomic_DNA"/>
</dbReference>
<keyword evidence="1" id="KW-0175">Coiled coil</keyword>
<gene>
    <name evidence="5" type="ORF">SCHPADRAFT_370815</name>
</gene>
<evidence type="ECO:0000256" key="1">
    <source>
        <dbReference type="SAM" id="Coils"/>
    </source>
</evidence>
<feature type="compositionally biased region" description="Polar residues" evidence="2">
    <location>
        <begin position="655"/>
        <end position="665"/>
    </location>
</feature>
<dbReference type="InterPro" id="IPR001245">
    <property type="entry name" value="Ser-Thr/Tyr_kinase_cat_dom"/>
</dbReference>
<feature type="coiled-coil region" evidence="1">
    <location>
        <begin position="425"/>
        <end position="463"/>
    </location>
</feature>
<evidence type="ECO:0000313" key="6">
    <source>
        <dbReference type="Proteomes" id="UP000053477"/>
    </source>
</evidence>
<dbReference type="GO" id="GO:0004674">
    <property type="term" value="F:protein serine/threonine kinase activity"/>
    <property type="evidence" value="ECO:0007669"/>
    <property type="project" value="TreeGrafter"/>
</dbReference>
<feature type="compositionally biased region" description="Basic and acidic residues" evidence="2">
    <location>
        <begin position="833"/>
        <end position="852"/>
    </location>
</feature>
<keyword evidence="3" id="KW-0472">Membrane</keyword>
<organism evidence="5 6">
    <name type="scientific">Schizopora paradoxa</name>
    <dbReference type="NCBI Taxonomy" id="27342"/>
    <lineage>
        <taxon>Eukaryota</taxon>
        <taxon>Fungi</taxon>
        <taxon>Dikarya</taxon>
        <taxon>Basidiomycota</taxon>
        <taxon>Agaricomycotina</taxon>
        <taxon>Agaricomycetes</taxon>
        <taxon>Hymenochaetales</taxon>
        <taxon>Schizoporaceae</taxon>
        <taxon>Schizopora</taxon>
    </lineage>
</organism>
<protein>
    <recommendedName>
        <fullName evidence="4">Protein kinase domain-containing protein</fullName>
    </recommendedName>
</protein>
<keyword evidence="3" id="KW-1133">Transmembrane helix</keyword>
<feature type="region of interest" description="Disordered" evidence="2">
    <location>
        <begin position="636"/>
        <end position="779"/>
    </location>
</feature>
<feature type="region of interest" description="Disordered" evidence="2">
    <location>
        <begin position="333"/>
        <end position="354"/>
    </location>
</feature>
<dbReference type="InParanoid" id="A0A0H2RN14"/>
<dbReference type="Gene3D" id="1.10.510.10">
    <property type="entry name" value="Transferase(Phosphotransferase) domain 1"/>
    <property type="match status" value="1"/>
</dbReference>
<accession>A0A0H2RN14</accession>
<reference evidence="5 6" key="1">
    <citation type="submission" date="2015-04" db="EMBL/GenBank/DDBJ databases">
        <title>Complete genome sequence of Schizopora paradoxa KUC8140, a cosmopolitan wood degrader in East Asia.</title>
        <authorList>
            <consortium name="DOE Joint Genome Institute"/>
            <person name="Min B."/>
            <person name="Park H."/>
            <person name="Jang Y."/>
            <person name="Kim J.-J."/>
            <person name="Kim K.H."/>
            <person name="Pangilinan J."/>
            <person name="Lipzen A."/>
            <person name="Riley R."/>
            <person name="Grigoriev I.V."/>
            <person name="Spatafora J.W."/>
            <person name="Choi I.-G."/>
        </authorList>
    </citation>
    <scope>NUCLEOTIDE SEQUENCE [LARGE SCALE GENOMIC DNA]</scope>
    <source>
        <strain evidence="5 6">KUC8140</strain>
    </source>
</reference>
<feature type="transmembrane region" description="Helical" evidence="3">
    <location>
        <begin position="543"/>
        <end position="566"/>
    </location>
</feature>
<dbReference type="Pfam" id="PF07714">
    <property type="entry name" value="PK_Tyr_Ser-Thr"/>
    <property type="match status" value="1"/>
</dbReference>
<dbReference type="AlphaFoldDB" id="A0A0H2RN14"/>
<keyword evidence="3" id="KW-0812">Transmembrane</keyword>
<dbReference type="OrthoDB" id="4062651at2759"/>
<dbReference type="InterPro" id="IPR051681">
    <property type="entry name" value="Ser/Thr_Kinases-Pseudokinases"/>
</dbReference>
<dbReference type="InterPro" id="IPR011009">
    <property type="entry name" value="Kinase-like_dom_sf"/>
</dbReference>
<feature type="compositionally biased region" description="Basic and acidic residues" evidence="2">
    <location>
        <begin position="511"/>
        <end position="528"/>
    </location>
</feature>
<sequence>MSILQSALDVVDVSKKLRGNLLSTLLKLAIKSHKVPVCLHVSGISNVSQFPVAVGGFGDVWRGEWEDRDVALKTVRHFQIQSQSDKTIHGRFCKEVLLWRQLKHPHLLEFIGVCVDLLQSHAIVSPWMEKGHVLQFVKSQPGVAKLRLLSQVADALDYLHRQTPAVIHQDIRCGNILVNEASEAVLSDFGLSRIDDGFLGVSTSSIEHGSIRWKAPELFGLPSEDSKIPQPRAATDIYAFGMTIFELLTERMPFASTALDAVVILTLYRDPGARPPRPLANDLPSGSELTDGLWECLASCWSQDDRSRPSAADVRRLLLLELEAGEQNQESSVLSRPVTITESDRKSENVARNNAPSFAGNSVSARRPANIAIKSIKSFENGFTAGIGSIPITTVAFHTEPEISRAVRSPTFTDTLDPRGNAHGVDQQQESIDELKSLVASLLQDAEDREKEIQELRAIVELNSGHRGRSTSVRRQLEAHITAHGTQSPSPERLQNLSDPSPPMLASVKESSQKPMDRPEGMQNKSDHRLQNSGDVWYQLLKLVLQGILAIFTIIVACLFSLYHLLPSGGGQTRSCLASTQGFPPFGSTMAGHGSNSHLIKFCGLLLIIILISFHEFLERVGLGIPSKHRIEEDDMLRGARTSSARPEYEGAWNRPQSPVYNSQGPLRFYDLPPPRERDVRARPWIRPRLGRGAHPPETPSELDSNYDGGWRQLPRSRPVSGGDISFDDEARRLRATRQPDSAPDAYFNASRRDGQPTAPVAPPQRYHIPTPETPILDSWYRRPRRAGQQLSDVPPPTFVPLVPMPMPSSPLSPFQEMLDLPERAHTAPPNESPRRESEEDDQGKQRDEVHGNHTRRPSPFVKGNANDEYQRLSLEIQPQSTNTRTPTRTRAFFDEDLATDVVELLDATEQITESIRLRIPIQHFPIVEGKDRKNFSQLEEVHGVRIDVLFERDDDHLVEISITDGSVGGPPRCGDVANEIEGVSLHSIEILFWLRYPPNSYSSFTHYLDPGFHKCTVYGVHCACTSMFRFSCFRVFMKFHISNYVSSLYRDIPITVHNYWSNELLL</sequence>
<dbReference type="GO" id="GO:0005524">
    <property type="term" value="F:ATP binding"/>
    <property type="evidence" value="ECO:0007669"/>
    <property type="project" value="InterPro"/>
</dbReference>
<dbReference type="PANTHER" id="PTHR44329:SF214">
    <property type="entry name" value="PROTEIN KINASE DOMAIN-CONTAINING PROTEIN"/>
    <property type="match status" value="1"/>
</dbReference>
<dbReference type="PANTHER" id="PTHR44329">
    <property type="entry name" value="SERINE/THREONINE-PROTEIN KINASE TNNI3K-RELATED"/>
    <property type="match status" value="1"/>
</dbReference>
<dbReference type="Proteomes" id="UP000053477">
    <property type="component" value="Unassembled WGS sequence"/>
</dbReference>
<dbReference type="STRING" id="27342.A0A0H2RN14"/>
<feature type="compositionally biased region" description="Polar residues" evidence="2">
    <location>
        <begin position="484"/>
        <end position="499"/>
    </location>
</feature>
<name>A0A0H2RN14_9AGAM</name>
<proteinExistence type="predicted"/>
<feature type="domain" description="Protein kinase" evidence="4">
    <location>
        <begin position="46"/>
        <end position="320"/>
    </location>
</feature>
<dbReference type="PROSITE" id="PS00109">
    <property type="entry name" value="PROTEIN_KINASE_TYR"/>
    <property type="match status" value="1"/>
</dbReference>
<feature type="region of interest" description="Disordered" evidence="2">
    <location>
        <begin position="482"/>
        <end position="528"/>
    </location>
</feature>
<evidence type="ECO:0000256" key="2">
    <source>
        <dbReference type="SAM" id="MobiDB-lite"/>
    </source>
</evidence>
<feature type="region of interest" description="Disordered" evidence="2">
    <location>
        <begin position="825"/>
        <end position="866"/>
    </location>
</feature>
<dbReference type="InterPro" id="IPR000719">
    <property type="entry name" value="Prot_kinase_dom"/>
</dbReference>
<evidence type="ECO:0000256" key="3">
    <source>
        <dbReference type="SAM" id="Phobius"/>
    </source>
</evidence>
<feature type="transmembrane region" description="Helical" evidence="3">
    <location>
        <begin position="599"/>
        <end position="618"/>
    </location>
</feature>